<keyword evidence="3" id="KW-0731">Sigma factor</keyword>
<dbReference type="RefSeq" id="WP_313322681.1">
    <property type="nucleotide sequence ID" value="NZ_CP134878.1"/>
</dbReference>
<accession>A0AA96EZM0</accession>
<dbReference type="Pfam" id="PF04545">
    <property type="entry name" value="Sigma70_r4"/>
    <property type="match status" value="1"/>
</dbReference>
<dbReference type="AlphaFoldDB" id="A0AA96EZM0"/>
<proteinExistence type="inferred from homology"/>
<evidence type="ECO:0000256" key="1">
    <source>
        <dbReference type="ARBA" id="ARBA00007788"/>
    </source>
</evidence>
<dbReference type="InterPro" id="IPR014284">
    <property type="entry name" value="RNA_pol_sigma-70_dom"/>
</dbReference>
<dbReference type="GO" id="GO:0006352">
    <property type="term" value="P:DNA-templated transcription initiation"/>
    <property type="evidence" value="ECO:0007669"/>
    <property type="project" value="InterPro"/>
</dbReference>
<sequence>MNQQYYKELNKLKILSDEQINQLIISYQDGNKSAINQILESNLKLVVHYAKKYSKVIANIDVIEIDDLIGEGNIALINAVEKFNPNMNIKFSYFASLIINQRIVEFIQVNKNAMKNANNKVKTDKKIKSAIDELTQKFEQEIKVTDLKYINDYSSIEIDRYDNKMNNENAYLFKTNESLFDSDDELFDEETKNKLLIAMSKLNHNEQTVLKYYYGMMNEQLNMIQIAKKLKLSKCRIGQIRMNALEKIKKMIKPK</sequence>
<dbReference type="InterPro" id="IPR007630">
    <property type="entry name" value="RNA_pol_sigma70_r4"/>
</dbReference>
<accession>A0AA96J568</accession>
<dbReference type="InterPro" id="IPR000943">
    <property type="entry name" value="RNA_pol_sigma70"/>
</dbReference>
<dbReference type="PANTHER" id="PTHR30376">
    <property type="entry name" value="SIGMA FACTOR RPOH HEAT SHOCK RELATED"/>
    <property type="match status" value="1"/>
</dbReference>
<dbReference type="InterPro" id="IPR050813">
    <property type="entry name" value="Sigma-70_Factor"/>
</dbReference>
<dbReference type="InterPro" id="IPR007627">
    <property type="entry name" value="RNA_pol_sigma70_r2"/>
</dbReference>
<keyword evidence="2" id="KW-0805">Transcription regulation</keyword>
<gene>
    <name evidence="9" type="ORF">RN605_04770</name>
    <name evidence="8" type="ORF">RN608_11470</name>
</gene>
<dbReference type="GO" id="GO:0003677">
    <property type="term" value="F:DNA binding"/>
    <property type="evidence" value="ECO:0007669"/>
    <property type="project" value="UniProtKB-KW"/>
</dbReference>
<dbReference type="Gene3D" id="1.20.120.1810">
    <property type="match status" value="1"/>
</dbReference>
<dbReference type="NCBIfam" id="TIGR02937">
    <property type="entry name" value="sigma70-ECF"/>
    <property type="match status" value="1"/>
</dbReference>
<reference evidence="8 10" key="1">
    <citation type="submission" date="2023-09" db="EMBL/GenBank/DDBJ databases">
        <title>Flavobacterium sp. a novel bacteria isolate from Pepper rhizosphere.</title>
        <authorList>
            <person name="Peng Y."/>
            <person name="Lee J."/>
        </authorList>
    </citation>
    <scope>NUCLEOTIDE SEQUENCE</scope>
    <source>
        <strain evidence="8">PMR2A8</strain>
        <strain evidence="9 10">PMTSA4</strain>
    </source>
</reference>
<comment type="similarity">
    <text evidence="1">Belongs to the sigma-70 factor family.</text>
</comment>
<dbReference type="PRINTS" id="PR00046">
    <property type="entry name" value="SIGMA70FCT"/>
</dbReference>
<dbReference type="EMBL" id="CP134878">
    <property type="protein sequence ID" value="WNM18626.1"/>
    <property type="molecule type" value="Genomic_DNA"/>
</dbReference>
<keyword evidence="10" id="KW-1185">Reference proteome</keyword>
<evidence type="ECO:0000313" key="8">
    <source>
        <dbReference type="EMBL" id="WNM18626.1"/>
    </source>
</evidence>
<evidence type="ECO:0000256" key="5">
    <source>
        <dbReference type="ARBA" id="ARBA00023163"/>
    </source>
</evidence>
<evidence type="ECO:0000313" key="9">
    <source>
        <dbReference type="EMBL" id="WNM22677.1"/>
    </source>
</evidence>
<dbReference type="EMBL" id="CP134890">
    <property type="protein sequence ID" value="WNM22677.1"/>
    <property type="molecule type" value="Genomic_DNA"/>
</dbReference>
<evidence type="ECO:0000256" key="3">
    <source>
        <dbReference type="ARBA" id="ARBA00023082"/>
    </source>
</evidence>
<organism evidence="8">
    <name type="scientific">Flavobacterium capsici</name>
    <dbReference type="NCBI Taxonomy" id="3075618"/>
    <lineage>
        <taxon>Bacteria</taxon>
        <taxon>Pseudomonadati</taxon>
        <taxon>Bacteroidota</taxon>
        <taxon>Flavobacteriia</taxon>
        <taxon>Flavobacteriales</taxon>
        <taxon>Flavobacteriaceae</taxon>
        <taxon>Flavobacterium</taxon>
    </lineage>
</organism>
<evidence type="ECO:0000259" key="7">
    <source>
        <dbReference type="Pfam" id="PF04545"/>
    </source>
</evidence>
<evidence type="ECO:0000256" key="4">
    <source>
        <dbReference type="ARBA" id="ARBA00023125"/>
    </source>
</evidence>
<keyword evidence="5" id="KW-0804">Transcription</keyword>
<dbReference type="InterPro" id="IPR013325">
    <property type="entry name" value="RNA_pol_sigma_r2"/>
</dbReference>
<dbReference type="InterPro" id="IPR013324">
    <property type="entry name" value="RNA_pol_sigma_r3/r4-like"/>
</dbReference>
<keyword evidence="4" id="KW-0238">DNA-binding</keyword>
<protein>
    <submittedName>
        <fullName evidence="8">Sigma-70 family RNA polymerase sigma factor</fullName>
    </submittedName>
</protein>
<dbReference type="Gene3D" id="1.20.140.160">
    <property type="match status" value="1"/>
</dbReference>
<evidence type="ECO:0000313" key="10">
    <source>
        <dbReference type="Proteomes" id="UP001304515"/>
    </source>
</evidence>
<dbReference type="SUPFAM" id="SSF88946">
    <property type="entry name" value="Sigma2 domain of RNA polymerase sigma factors"/>
    <property type="match status" value="1"/>
</dbReference>
<dbReference type="Proteomes" id="UP001304515">
    <property type="component" value="Chromosome"/>
</dbReference>
<dbReference type="SUPFAM" id="SSF88659">
    <property type="entry name" value="Sigma3 and sigma4 domains of RNA polymerase sigma factors"/>
    <property type="match status" value="1"/>
</dbReference>
<feature type="domain" description="RNA polymerase sigma-70 region 4" evidence="7">
    <location>
        <begin position="198"/>
        <end position="250"/>
    </location>
</feature>
<dbReference type="Pfam" id="PF04542">
    <property type="entry name" value="Sigma70_r2"/>
    <property type="match status" value="1"/>
</dbReference>
<evidence type="ECO:0000256" key="2">
    <source>
        <dbReference type="ARBA" id="ARBA00023015"/>
    </source>
</evidence>
<dbReference type="GO" id="GO:0016987">
    <property type="term" value="F:sigma factor activity"/>
    <property type="evidence" value="ECO:0007669"/>
    <property type="project" value="UniProtKB-KW"/>
</dbReference>
<dbReference type="KEGG" id="fcj:RN605_04770"/>
<name>A0AA96EZM0_9FLAO</name>
<dbReference type="PANTHER" id="PTHR30376:SF3">
    <property type="entry name" value="RNA POLYMERASE SIGMA FACTOR RPOH"/>
    <property type="match status" value="1"/>
</dbReference>
<evidence type="ECO:0000259" key="6">
    <source>
        <dbReference type="Pfam" id="PF04542"/>
    </source>
</evidence>
<feature type="domain" description="RNA polymerase sigma-70 region 2" evidence="6">
    <location>
        <begin position="39"/>
        <end position="108"/>
    </location>
</feature>